<accession>A0A182IZX3</accession>
<dbReference type="VEuPathDB" id="VectorBase:AATE008679"/>
<protein>
    <submittedName>
        <fullName evidence="1">Uncharacterized protein</fullName>
    </submittedName>
</protein>
<proteinExistence type="predicted"/>
<organism evidence="1">
    <name type="scientific">Anopheles atroparvus</name>
    <name type="common">European mosquito</name>
    <dbReference type="NCBI Taxonomy" id="41427"/>
    <lineage>
        <taxon>Eukaryota</taxon>
        <taxon>Metazoa</taxon>
        <taxon>Ecdysozoa</taxon>
        <taxon>Arthropoda</taxon>
        <taxon>Hexapoda</taxon>
        <taxon>Insecta</taxon>
        <taxon>Pterygota</taxon>
        <taxon>Neoptera</taxon>
        <taxon>Endopterygota</taxon>
        <taxon>Diptera</taxon>
        <taxon>Nematocera</taxon>
        <taxon>Culicoidea</taxon>
        <taxon>Culicidae</taxon>
        <taxon>Anophelinae</taxon>
        <taxon>Anopheles</taxon>
    </lineage>
</organism>
<evidence type="ECO:0000313" key="1">
    <source>
        <dbReference type="EnsemblMetazoa" id="AATE008679-PA.1"/>
    </source>
</evidence>
<reference evidence="1" key="1">
    <citation type="submission" date="2022-08" db="UniProtKB">
        <authorList>
            <consortium name="EnsemblMetazoa"/>
        </authorList>
    </citation>
    <scope>IDENTIFICATION</scope>
    <source>
        <strain evidence="1">EBRO</strain>
    </source>
</reference>
<dbReference type="AlphaFoldDB" id="A0A182IZX3"/>
<sequence>MALKSFPDSVNRRSLVLLANVSGWIMSMPELDRLTEYSSSRPANACGLMYTIVQLVILIDTTIGRGRRLRCHILSIILVVVVVLIVIGILIVVVVVLIGSSSRSSPSSSSALSVSIAFSSSSGSILLYRGSCASGTGRVPSASILLNKGSFAFGRSGFRAGLEPTAIAHSATCQQHGAVVSAALAGGGAIVDFRSAESRPPDRGEMMDGSSALAADGVGSLTFCGRV</sequence>
<dbReference type="EnsemblMetazoa" id="AATE008679-RA">
    <property type="protein sequence ID" value="AATE008679-PA.1"/>
    <property type="gene ID" value="AATE008679"/>
</dbReference>
<name>A0A182IZX3_ANOAO</name>